<evidence type="ECO:0000259" key="1">
    <source>
        <dbReference type="Pfam" id="PF01827"/>
    </source>
</evidence>
<keyword evidence="3" id="KW-1185">Reference proteome</keyword>
<dbReference type="InterPro" id="IPR002900">
    <property type="entry name" value="DUF38/FTH_CAE_spp"/>
</dbReference>
<organism evidence="2 3">
    <name type="scientific">Caenorhabditis briggsae</name>
    <dbReference type="NCBI Taxonomy" id="6238"/>
    <lineage>
        <taxon>Eukaryota</taxon>
        <taxon>Metazoa</taxon>
        <taxon>Ecdysozoa</taxon>
        <taxon>Nematoda</taxon>
        <taxon>Chromadorea</taxon>
        <taxon>Rhabditida</taxon>
        <taxon>Rhabditina</taxon>
        <taxon>Rhabditomorpha</taxon>
        <taxon>Rhabditoidea</taxon>
        <taxon>Rhabditidae</taxon>
        <taxon>Peloderinae</taxon>
        <taxon>Caenorhabditis</taxon>
    </lineage>
</organism>
<dbReference type="PANTHER" id="PTHR23014:SF1">
    <property type="entry name" value="DUF38 DOMAIN-CONTAINING PROTEIN-RELATED"/>
    <property type="match status" value="1"/>
</dbReference>
<dbReference type="AlphaFoldDB" id="A0AAE9JI85"/>
<sequence>MSKIVETIQWKSADELYWRPQEISVHLTHLVHFSRLKICFKSLSAADLNFLKNIYTKSSKFLEFDAYFKKFISSEKLETLWGPPKIQMDGNCWFFKCSNRKNVLRIKCHFGELNFINFFVFDKSDIPIGTVLLS</sequence>
<accession>A0AAE9JI85</accession>
<dbReference type="PANTHER" id="PTHR23014">
    <property type="entry name" value="F-BOX A PROTEIN"/>
    <property type="match status" value="1"/>
</dbReference>
<reference evidence="2 3" key="1">
    <citation type="submission" date="2022-04" db="EMBL/GenBank/DDBJ databases">
        <title>Chromosome-level reference genomes for two strains of Caenorhabditis briggsae: an improved platform for comparative genomics.</title>
        <authorList>
            <person name="Stevens L."/>
            <person name="Andersen E."/>
        </authorList>
    </citation>
    <scope>NUCLEOTIDE SEQUENCE [LARGE SCALE GENOMIC DNA]</scope>
    <source>
        <strain evidence="2">VX34</strain>
        <tissue evidence="2">Whole-organism</tissue>
    </source>
</reference>
<dbReference type="Proteomes" id="UP000829354">
    <property type="component" value="Chromosome V"/>
</dbReference>
<evidence type="ECO:0000313" key="3">
    <source>
        <dbReference type="Proteomes" id="UP000829354"/>
    </source>
</evidence>
<feature type="domain" description="DUF38" evidence="1">
    <location>
        <begin position="2"/>
        <end position="76"/>
    </location>
</feature>
<dbReference type="Pfam" id="PF01827">
    <property type="entry name" value="FTH"/>
    <property type="match status" value="1"/>
</dbReference>
<protein>
    <recommendedName>
        <fullName evidence="1">DUF38 domain-containing protein</fullName>
    </recommendedName>
</protein>
<proteinExistence type="predicted"/>
<evidence type="ECO:0000313" key="2">
    <source>
        <dbReference type="EMBL" id="UMM32817.1"/>
    </source>
</evidence>
<dbReference type="EMBL" id="CP092624">
    <property type="protein sequence ID" value="UMM32817.1"/>
    <property type="molecule type" value="Genomic_DNA"/>
</dbReference>
<gene>
    <name evidence="2" type="ORF">L5515_006492</name>
</gene>
<name>A0AAE9JI85_CAEBR</name>